<accession>A0AAJ0MM14</accession>
<keyword evidence="3" id="KW-1185">Reference proteome</keyword>
<dbReference type="RefSeq" id="XP_062688110.1">
    <property type="nucleotide sequence ID" value="XM_062840457.1"/>
</dbReference>
<feature type="compositionally biased region" description="Low complexity" evidence="1">
    <location>
        <begin position="1041"/>
        <end position="1050"/>
    </location>
</feature>
<feature type="compositionally biased region" description="Polar residues" evidence="1">
    <location>
        <begin position="524"/>
        <end position="542"/>
    </location>
</feature>
<organism evidence="2 3">
    <name type="scientific">Neurospora hispaniola</name>
    <dbReference type="NCBI Taxonomy" id="588809"/>
    <lineage>
        <taxon>Eukaryota</taxon>
        <taxon>Fungi</taxon>
        <taxon>Dikarya</taxon>
        <taxon>Ascomycota</taxon>
        <taxon>Pezizomycotina</taxon>
        <taxon>Sordariomycetes</taxon>
        <taxon>Sordariomycetidae</taxon>
        <taxon>Sordariales</taxon>
        <taxon>Sordariaceae</taxon>
        <taxon>Neurospora</taxon>
    </lineage>
</organism>
<feature type="compositionally biased region" description="Basic and acidic residues" evidence="1">
    <location>
        <begin position="815"/>
        <end position="829"/>
    </location>
</feature>
<feature type="compositionally biased region" description="Polar residues" evidence="1">
    <location>
        <begin position="42"/>
        <end position="54"/>
    </location>
</feature>
<reference evidence="2 3" key="1">
    <citation type="journal article" date="2023" name="Mol. Phylogenet. Evol.">
        <title>Genome-scale phylogeny and comparative genomics of the fungal order Sordariales.</title>
        <authorList>
            <person name="Hensen N."/>
            <person name="Bonometti L."/>
            <person name="Westerberg I."/>
            <person name="Brannstrom I.O."/>
            <person name="Guillou S."/>
            <person name="Cros-Aarteil S."/>
            <person name="Calhoun S."/>
            <person name="Haridas S."/>
            <person name="Kuo A."/>
            <person name="Mondo S."/>
            <person name="Pangilinan J."/>
            <person name="Riley R."/>
            <person name="LaButti K."/>
            <person name="Andreopoulos B."/>
            <person name="Lipzen A."/>
            <person name="Chen C."/>
            <person name="Yan M."/>
            <person name="Daum C."/>
            <person name="Ng V."/>
            <person name="Clum A."/>
            <person name="Steindorff A."/>
            <person name="Ohm R.A."/>
            <person name="Martin F."/>
            <person name="Silar P."/>
            <person name="Natvig D.O."/>
            <person name="Lalanne C."/>
            <person name="Gautier V."/>
            <person name="Ament-Velasquez S.L."/>
            <person name="Kruys A."/>
            <person name="Hutchinson M.I."/>
            <person name="Powell A.J."/>
            <person name="Barry K."/>
            <person name="Miller A.N."/>
            <person name="Grigoriev I.V."/>
            <person name="Debuchy R."/>
            <person name="Gladieux P."/>
            <person name="Hiltunen Thoren M."/>
            <person name="Johannesson H."/>
        </authorList>
    </citation>
    <scope>NUCLEOTIDE SEQUENCE [LARGE SCALE GENOMIC DNA]</scope>
    <source>
        <strain evidence="2 3">FGSC 10403</strain>
    </source>
</reference>
<feature type="region of interest" description="Disordered" evidence="1">
    <location>
        <begin position="1234"/>
        <end position="1257"/>
    </location>
</feature>
<dbReference type="EMBL" id="JAULSX010000010">
    <property type="protein sequence ID" value="KAK3485206.1"/>
    <property type="molecule type" value="Genomic_DNA"/>
</dbReference>
<feature type="compositionally biased region" description="Pro residues" evidence="1">
    <location>
        <begin position="1241"/>
        <end position="1255"/>
    </location>
</feature>
<feature type="compositionally biased region" description="Low complexity" evidence="1">
    <location>
        <begin position="1313"/>
        <end position="1326"/>
    </location>
</feature>
<feature type="compositionally biased region" description="Basic and acidic residues" evidence="1">
    <location>
        <begin position="718"/>
        <end position="734"/>
    </location>
</feature>
<feature type="region of interest" description="Disordered" evidence="1">
    <location>
        <begin position="1311"/>
        <end position="1434"/>
    </location>
</feature>
<protein>
    <submittedName>
        <fullName evidence="2">Uncharacterized protein</fullName>
    </submittedName>
</protein>
<feature type="compositionally biased region" description="Basic residues" evidence="1">
    <location>
        <begin position="491"/>
        <end position="504"/>
    </location>
</feature>
<feature type="compositionally biased region" description="Basic and acidic residues" evidence="1">
    <location>
        <begin position="764"/>
        <end position="785"/>
    </location>
</feature>
<feature type="region of interest" description="Disordered" evidence="1">
    <location>
        <begin position="478"/>
        <end position="550"/>
    </location>
</feature>
<dbReference type="Proteomes" id="UP001285908">
    <property type="component" value="Unassembled WGS sequence"/>
</dbReference>
<feature type="region of interest" description="Disordered" evidence="1">
    <location>
        <begin position="646"/>
        <end position="903"/>
    </location>
</feature>
<evidence type="ECO:0000256" key="1">
    <source>
        <dbReference type="SAM" id="MobiDB-lite"/>
    </source>
</evidence>
<dbReference type="GeneID" id="87878079"/>
<evidence type="ECO:0000313" key="2">
    <source>
        <dbReference type="EMBL" id="KAK3485206.1"/>
    </source>
</evidence>
<feature type="compositionally biased region" description="Basic and acidic residues" evidence="1">
    <location>
        <begin position="987"/>
        <end position="996"/>
    </location>
</feature>
<proteinExistence type="predicted"/>
<feature type="region of interest" description="Disordered" evidence="1">
    <location>
        <begin position="923"/>
        <end position="1075"/>
    </location>
</feature>
<feature type="region of interest" description="Disordered" evidence="1">
    <location>
        <begin position="40"/>
        <end position="64"/>
    </location>
</feature>
<feature type="compositionally biased region" description="Polar residues" evidence="1">
    <location>
        <begin position="659"/>
        <end position="679"/>
    </location>
</feature>
<feature type="compositionally biased region" description="Basic and acidic residues" evidence="1">
    <location>
        <begin position="793"/>
        <end position="804"/>
    </location>
</feature>
<feature type="compositionally biased region" description="Basic and acidic residues" evidence="1">
    <location>
        <begin position="511"/>
        <end position="522"/>
    </location>
</feature>
<feature type="compositionally biased region" description="Basic and acidic residues" evidence="1">
    <location>
        <begin position="690"/>
        <end position="700"/>
    </location>
</feature>
<gene>
    <name evidence="2" type="ORF">B0T23DRAFT_43365</name>
</gene>
<feature type="compositionally biased region" description="Basic residues" evidence="1">
    <location>
        <begin position="744"/>
        <end position="763"/>
    </location>
</feature>
<name>A0AAJ0MM14_9PEZI</name>
<feature type="compositionally biased region" description="Low complexity" evidence="1">
    <location>
        <begin position="887"/>
        <end position="900"/>
    </location>
</feature>
<comment type="caution">
    <text evidence="2">The sequence shown here is derived from an EMBL/GenBank/DDBJ whole genome shotgun (WGS) entry which is preliminary data.</text>
</comment>
<sequence>MSLGDSWCFFLPSTASLTQPEGAGEGRGHGPDQCHQLELKGTQRSSPSTQPNTRLTRHHHLPQYPYPRSKHTFAMDNLNSFDDLDYENTHNIKFDSAVPPPYDRTLNICWSRLPRGSKKGDGDIVAALPKDTRTTTQLPLPLRPSSACHQDPSESLRKAGHWGYFSLPSNVSLKICRYIVQQHSTDKPIRLSRWSVYTGLYPVNKDTMLVQGSEQETWESEFFETHNQALHALSPYLQANRRFRADLVAAFLLNRRYHLVISPFGPTTNIPWLAKFGRYLKYITMEFDCTRFYGGKPRTREKIEAATHSGVFNEQQLKTALAPGKDALESVKHYKCALTDVLKLLTCGRQSPVNRLTIMVRKYWGSRESMPQGYPYFDPTWLNFLLLIPSVLQSNVLNLETIGVPPRLLGLMITKFWGEGKPPTEDAQRPHFTWSPSPSTLWPEMPGQSAAISICGSVDLTADYLLRLDSPGQVEIYTFPSREAQKQQQSAKKRRKSRRKKTKKSSTLPKPEPEPVAGHEEQQSGEQAHFQSPSRISGSSTVAVEAGSSHQMESRAAKALGTFGSLGMARFWNERKKTELDEVSMSSPEKKALHMRRAQEKFAELSKLLEEASPQAPPDSSERLTVVDGTAALRTGTGLEVPRATLAGGFDPLLPPFSQPATRQQPPSQLPVTPASPDTSAVPIPMPDGKWTRLTDEDSRPSGAGSTAQSGNGAGDLTDSRDCADTRSGDKDVLGIEEECTLVKNKKKNKRKKRKNGKHAHSHAQHETSHADKVEASLKSLKDEWSATLGESSKMKQDKKKEESAAGPEPGCSSKKAENKKAGENESGKSRGTPTSTSSSKEAKSKAGLPQSSQTAQPSLPPPSDLHISGSCLGDLGNMKSGERPGSQSPPELQLPPSSEASIPLPTLWLSMEVPRVRLFKVRLPMVPKEEIPNAFDEDVKAEEEAKENKSSFPSQDTQVGGIASSKARNSKEKDKGRWTGSPKPVGENKKVERKSTSRPQPQPPLLRSETQIVQVPEPINQCQRPNYPRVSTKGFKQRPRGQPQRQQPHFHPKGLSTSASNPPPSQQPCLNGPEAPALYHRYQKHRMDTLDMLRTMAQVQPMSQAPSISQGQVPVMHPLYPASQMPIMTQVPPVPRIPPSSLYPQAPMTYQVPPMSQVQLQPMPQMQPFIHNPYYSQVPATTMSEVPPILPALSSQQMYPFQQQTYQPAHFPYPGDEQCNAQRCYQETPEHFHFPNVHQLPPPPPPPPPSPHPMNPELSGMARMPRYEDRNMYSREILPSQHLTHMANASLPDTMNVPGMYPVVSASGSAIGSRNGNGRASGSTSIPHGNGISNGLIQYRVPIPAQAPNSNAERPHRQRSTTAGDCSRSETRVCDDDDDDDGQGKGDPTSFGKGGTSVSAPASGRLNSWHGPNEKKAKGKGNGKQVENKPEFQ</sequence>
<evidence type="ECO:0000313" key="3">
    <source>
        <dbReference type="Proteomes" id="UP001285908"/>
    </source>
</evidence>